<reference evidence="2" key="1">
    <citation type="submission" date="2021-02" db="EMBL/GenBank/DDBJ databases">
        <authorList>
            <person name="Nowell W R."/>
        </authorList>
    </citation>
    <scope>NUCLEOTIDE SEQUENCE</scope>
</reference>
<feature type="region of interest" description="Disordered" evidence="1">
    <location>
        <begin position="1"/>
        <end position="27"/>
    </location>
</feature>
<name>A0A820PF53_9BILA</name>
<dbReference type="EMBL" id="CAJOAY010027953">
    <property type="protein sequence ID" value="CAF4402505.1"/>
    <property type="molecule type" value="Genomic_DNA"/>
</dbReference>
<evidence type="ECO:0000256" key="1">
    <source>
        <dbReference type="SAM" id="MobiDB-lite"/>
    </source>
</evidence>
<proteinExistence type="predicted"/>
<organism evidence="2 3">
    <name type="scientific">Adineta steineri</name>
    <dbReference type="NCBI Taxonomy" id="433720"/>
    <lineage>
        <taxon>Eukaryota</taxon>
        <taxon>Metazoa</taxon>
        <taxon>Spiralia</taxon>
        <taxon>Gnathifera</taxon>
        <taxon>Rotifera</taxon>
        <taxon>Eurotatoria</taxon>
        <taxon>Bdelloidea</taxon>
        <taxon>Adinetida</taxon>
        <taxon>Adinetidae</taxon>
        <taxon>Adineta</taxon>
    </lineage>
</organism>
<protein>
    <submittedName>
        <fullName evidence="2">Uncharacterized protein</fullName>
    </submittedName>
</protein>
<evidence type="ECO:0000313" key="2">
    <source>
        <dbReference type="EMBL" id="CAF4402505.1"/>
    </source>
</evidence>
<gene>
    <name evidence="2" type="ORF">OKA104_LOCUS51477</name>
</gene>
<feature type="non-terminal residue" evidence="2">
    <location>
        <position position="1"/>
    </location>
</feature>
<accession>A0A820PF53</accession>
<dbReference type="AlphaFoldDB" id="A0A820PF53"/>
<sequence length="66" mass="7943">NKRKKPDEERNSGTEKKRESGEHDLEMNHSHYLMLDDGSFRFYGIQDYRTQLCVYLAKLHHETDFP</sequence>
<dbReference type="Proteomes" id="UP000663881">
    <property type="component" value="Unassembled WGS sequence"/>
</dbReference>
<feature type="non-terminal residue" evidence="2">
    <location>
        <position position="66"/>
    </location>
</feature>
<evidence type="ECO:0000313" key="3">
    <source>
        <dbReference type="Proteomes" id="UP000663881"/>
    </source>
</evidence>
<comment type="caution">
    <text evidence="2">The sequence shown here is derived from an EMBL/GenBank/DDBJ whole genome shotgun (WGS) entry which is preliminary data.</text>
</comment>